<dbReference type="KEGG" id="cmb:CSW64_20290"/>
<dbReference type="AlphaFoldDB" id="A0A2D2B2U0"/>
<gene>
    <name evidence="3" type="ORF">CSW64_20290</name>
</gene>
<feature type="chain" id="PRO_5013944499" description="TonB C-terminal domain-containing protein" evidence="2">
    <location>
        <begin position="28"/>
        <end position="146"/>
    </location>
</feature>
<dbReference type="SUPFAM" id="SSF74653">
    <property type="entry name" value="TolA/TonB C-terminal domain"/>
    <property type="match status" value="1"/>
</dbReference>
<evidence type="ECO:0000313" key="4">
    <source>
        <dbReference type="Proteomes" id="UP000228945"/>
    </source>
</evidence>
<keyword evidence="4" id="KW-1185">Reference proteome</keyword>
<protein>
    <recommendedName>
        <fullName evidence="5">TonB C-terminal domain-containing protein</fullName>
    </recommendedName>
</protein>
<feature type="signal peptide" evidence="2">
    <location>
        <begin position="1"/>
        <end position="27"/>
    </location>
</feature>
<accession>A0A2D2B2U0</accession>
<evidence type="ECO:0000313" key="3">
    <source>
        <dbReference type="EMBL" id="ATQ44560.1"/>
    </source>
</evidence>
<dbReference type="Proteomes" id="UP000228945">
    <property type="component" value="Chromosome"/>
</dbReference>
<dbReference type="OrthoDB" id="9154019at2"/>
<sequence length="146" mass="14958">MGAAAPRWRTFAVGLAAALGLGGGAQAQPPAPGEVPAGWIAYAEQVTATVSAWLSEAAEPAVRLRRRLSEAAPAPGQAVSVEVKLWIDADGGVRRVATVAAGDEDMEPDLQALSAGRRFPSPPSGMVQPLRLALDAEPGESSPSPR</sequence>
<feature type="region of interest" description="Disordered" evidence="1">
    <location>
        <begin position="114"/>
        <end position="146"/>
    </location>
</feature>
<keyword evidence="2" id="KW-0732">Signal</keyword>
<name>A0A2D2B2U0_9CAUL</name>
<evidence type="ECO:0008006" key="5">
    <source>
        <dbReference type="Google" id="ProtNLM"/>
    </source>
</evidence>
<reference evidence="3 4" key="1">
    <citation type="submission" date="2017-10" db="EMBL/GenBank/DDBJ databases">
        <title>Genome sequence of Caulobacter mirabilis FWC38.</title>
        <authorList>
            <person name="Fiebig A."/>
            <person name="Crosson S."/>
        </authorList>
    </citation>
    <scope>NUCLEOTIDE SEQUENCE [LARGE SCALE GENOMIC DNA]</scope>
    <source>
        <strain evidence="3 4">FWC 38</strain>
    </source>
</reference>
<dbReference type="RefSeq" id="WP_099623808.1">
    <property type="nucleotide sequence ID" value="NZ_CP024201.1"/>
</dbReference>
<organism evidence="3 4">
    <name type="scientific">Caulobacter mirabilis</name>
    <dbReference type="NCBI Taxonomy" id="69666"/>
    <lineage>
        <taxon>Bacteria</taxon>
        <taxon>Pseudomonadati</taxon>
        <taxon>Pseudomonadota</taxon>
        <taxon>Alphaproteobacteria</taxon>
        <taxon>Caulobacterales</taxon>
        <taxon>Caulobacteraceae</taxon>
        <taxon>Caulobacter</taxon>
    </lineage>
</organism>
<evidence type="ECO:0000256" key="2">
    <source>
        <dbReference type="SAM" id="SignalP"/>
    </source>
</evidence>
<proteinExistence type="predicted"/>
<dbReference type="EMBL" id="CP024201">
    <property type="protein sequence ID" value="ATQ44560.1"/>
    <property type="molecule type" value="Genomic_DNA"/>
</dbReference>
<evidence type="ECO:0000256" key="1">
    <source>
        <dbReference type="SAM" id="MobiDB-lite"/>
    </source>
</evidence>